<dbReference type="EMBL" id="JARBJD010000334">
    <property type="protein sequence ID" value="KAK2943673.1"/>
    <property type="molecule type" value="Genomic_DNA"/>
</dbReference>
<name>A0ABQ9WW04_9EUKA</name>
<comment type="caution">
    <text evidence="1">The sequence shown here is derived from an EMBL/GenBank/DDBJ whole genome shotgun (WGS) entry which is preliminary data.</text>
</comment>
<proteinExistence type="predicted"/>
<evidence type="ECO:0000313" key="2">
    <source>
        <dbReference type="Proteomes" id="UP001281761"/>
    </source>
</evidence>
<reference evidence="1 2" key="1">
    <citation type="journal article" date="2022" name="bioRxiv">
        <title>Genomics of Preaxostyla Flagellates Illuminates Evolutionary Transitions and the Path Towards Mitochondrial Loss.</title>
        <authorList>
            <person name="Novak L.V.F."/>
            <person name="Treitli S.C."/>
            <person name="Pyrih J."/>
            <person name="Halakuc P."/>
            <person name="Pipaliya S.V."/>
            <person name="Vacek V."/>
            <person name="Brzon O."/>
            <person name="Soukal P."/>
            <person name="Eme L."/>
            <person name="Dacks J.B."/>
            <person name="Karnkowska A."/>
            <person name="Elias M."/>
            <person name="Hampl V."/>
        </authorList>
    </citation>
    <scope>NUCLEOTIDE SEQUENCE [LARGE SCALE GENOMIC DNA]</scope>
    <source>
        <strain evidence="1">NAU3</strain>
        <tissue evidence="1">Gut</tissue>
    </source>
</reference>
<evidence type="ECO:0000313" key="1">
    <source>
        <dbReference type="EMBL" id="KAK2943673.1"/>
    </source>
</evidence>
<dbReference type="Proteomes" id="UP001281761">
    <property type="component" value="Unassembled WGS sequence"/>
</dbReference>
<accession>A0ABQ9WW04</accession>
<sequence>MTSLPSTQTSGGPSGLSQKIIRCGIWSDTDHLSGPTCNDRNLGGFFLASNTSFVLCSITHKSKLFSTQTTITASTTFDTCTFKQCRSYPGCGGTLFMNDSSGAVTITQCSFHLCSSSVQAGAVYCESAGNTTPVVLKDSSFVECDSTTAGSVELPSPPFYSTTEHSTSQAMAVQGGSIEVLNGEGSLSFSFADTTEKDWDTNATLDQIITDWNGSDRTSAISLPANGARVLSLTTTKNGNSAELSLTLNTSATGTFLALLHNTFGPTRTDPALRPNTFRLVAFTFSGSESSTISFTTGNNYPLQSPLHEYMLHTVSSLGWVVDFPFIDTIRVYREEDGVFNRFPLKGYDVPNDKYAIILSNGKRLVVDVNNHGQVEPE</sequence>
<gene>
    <name evidence="1" type="ORF">BLNAU_21421</name>
</gene>
<protein>
    <submittedName>
        <fullName evidence="1">Uncharacterized protein</fullName>
    </submittedName>
</protein>
<organism evidence="1 2">
    <name type="scientific">Blattamonas nauphoetae</name>
    <dbReference type="NCBI Taxonomy" id="2049346"/>
    <lineage>
        <taxon>Eukaryota</taxon>
        <taxon>Metamonada</taxon>
        <taxon>Preaxostyla</taxon>
        <taxon>Oxymonadida</taxon>
        <taxon>Blattamonas</taxon>
    </lineage>
</organism>
<keyword evidence="2" id="KW-1185">Reference proteome</keyword>